<keyword evidence="3" id="KW-1185">Reference proteome</keyword>
<dbReference type="Proteomes" id="UP001519332">
    <property type="component" value="Unassembled WGS sequence"/>
</dbReference>
<dbReference type="EMBL" id="JAGINW010000001">
    <property type="protein sequence ID" value="MBP2326687.1"/>
    <property type="molecule type" value="Genomic_DNA"/>
</dbReference>
<dbReference type="RefSeq" id="WP_209643728.1">
    <property type="nucleotide sequence ID" value="NZ_JAGINW010000001.1"/>
</dbReference>
<proteinExistence type="predicted"/>
<keyword evidence="1" id="KW-0812">Transmembrane</keyword>
<name>A0ABS4TQK5_9PSEU</name>
<evidence type="ECO:0000256" key="1">
    <source>
        <dbReference type="SAM" id="Phobius"/>
    </source>
</evidence>
<accession>A0ABS4TQK5</accession>
<protein>
    <submittedName>
        <fullName evidence="2">Uncharacterized protein</fullName>
    </submittedName>
</protein>
<evidence type="ECO:0000313" key="3">
    <source>
        <dbReference type="Proteomes" id="UP001519332"/>
    </source>
</evidence>
<comment type="caution">
    <text evidence="2">The sequence shown here is derived from an EMBL/GenBank/DDBJ whole genome shotgun (WGS) entry which is preliminary data.</text>
</comment>
<sequence length="150" mass="15423">MKAVDVVLPQEPQSPVPSRRISTLPALVIGLVAGAAVVGLIWLLVGTSGDSAGPAGDASAACATLDRVGELKPAAGRLPNKDDGSGFSPAVADRLAAARVLADAAARDDNRYKALSEALDQAHTSIGRNFRLDEKAIGQLDEARKQCDAL</sequence>
<organism evidence="2 3">
    <name type="scientific">Kibdelosporangium banguiense</name>
    <dbReference type="NCBI Taxonomy" id="1365924"/>
    <lineage>
        <taxon>Bacteria</taxon>
        <taxon>Bacillati</taxon>
        <taxon>Actinomycetota</taxon>
        <taxon>Actinomycetes</taxon>
        <taxon>Pseudonocardiales</taxon>
        <taxon>Pseudonocardiaceae</taxon>
        <taxon>Kibdelosporangium</taxon>
    </lineage>
</organism>
<keyword evidence="1" id="KW-1133">Transmembrane helix</keyword>
<feature type="transmembrane region" description="Helical" evidence="1">
    <location>
        <begin position="24"/>
        <end position="45"/>
    </location>
</feature>
<gene>
    <name evidence="2" type="ORF">JOF56_007072</name>
</gene>
<keyword evidence="1" id="KW-0472">Membrane</keyword>
<evidence type="ECO:0000313" key="2">
    <source>
        <dbReference type="EMBL" id="MBP2326687.1"/>
    </source>
</evidence>
<reference evidence="2 3" key="1">
    <citation type="submission" date="2021-03" db="EMBL/GenBank/DDBJ databases">
        <title>Sequencing the genomes of 1000 actinobacteria strains.</title>
        <authorList>
            <person name="Klenk H.-P."/>
        </authorList>
    </citation>
    <scope>NUCLEOTIDE SEQUENCE [LARGE SCALE GENOMIC DNA]</scope>
    <source>
        <strain evidence="2 3">DSM 46670</strain>
    </source>
</reference>